<dbReference type="GO" id="GO:0003700">
    <property type="term" value="F:DNA-binding transcription factor activity"/>
    <property type="evidence" value="ECO:0007669"/>
    <property type="project" value="InterPro"/>
</dbReference>
<dbReference type="Pfam" id="PF07729">
    <property type="entry name" value="FCD"/>
    <property type="match status" value="1"/>
</dbReference>
<evidence type="ECO:0000256" key="3">
    <source>
        <dbReference type="ARBA" id="ARBA00023163"/>
    </source>
</evidence>
<accession>A0AB39HTQ5</accession>
<dbReference type="SMART" id="SM00345">
    <property type="entry name" value="HTH_GNTR"/>
    <property type="match status" value="1"/>
</dbReference>
<dbReference type="InterPro" id="IPR011711">
    <property type="entry name" value="GntR_C"/>
</dbReference>
<name>A0AB39HTQ5_9BACI</name>
<keyword evidence="1" id="KW-0805">Transcription regulation</keyword>
<sequence length="209" mass="24343">MKDEVYNKLQNSIITGELKPGEKLRDLDLSKSLGISRTPIREALLRLENDGLVVTKANRWTLVAPIDVEQAEEIYPLVWTLECLAIEQAFPYFSAKDVEELEQFNEKLDQTIHSGDIFSTVEADNEFHHKIIQLANNSELAKLLCSLKMRIQRMEIYYFSKMDAKNTSYMEHQQIIHAIKNQKLDPALDAIKMNWKNSLERIRLYTEEK</sequence>
<dbReference type="PROSITE" id="PS50949">
    <property type="entry name" value="HTH_GNTR"/>
    <property type="match status" value="1"/>
</dbReference>
<dbReference type="InterPro" id="IPR008920">
    <property type="entry name" value="TF_FadR/GntR_C"/>
</dbReference>
<evidence type="ECO:0000313" key="5">
    <source>
        <dbReference type="EMBL" id="XDK34533.1"/>
    </source>
</evidence>
<dbReference type="InterPro" id="IPR036388">
    <property type="entry name" value="WH-like_DNA-bd_sf"/>
</dbReference>
<dbReference type="InterPro" id="IPR000524">
    <property type="entry name" value="Tscrpt_reg_HTH_GntR"/>
</dbReference>
<dbReference type="SUPFAM" id="SSF46785">
    <property type="entry name" value="Winged helix' DNA-binding domain"/>
    <property type="match status" value="1"/>
</dbReference>
<organism evidence="5">
    <name type="scientific">Ornithinibacillus sp. 4-3</name>
    <dbReference type="NCBI Taxonomy" id="3231488"/>
    <lineage>
        <taxon>Bacteria</taxon>
        <taxon>Bacillati</taxon>
        <taxon>Bacillota</taxon>
        <taxon>Bacilli</taxon>
        <taxon>Bacillales</taxon>
        <taxon>Bacillaceae</taxon>
        <taxon>Ornithinibacillus</taxon>
    </lineage>
</organism>
<dbReference type="GO" id="GO:0003677">
    <property type="term" value="F:DNA binding"/>
    <property type="evidence" value="ECO:0007669"/>
    <property type="project" value="UniProtKB-KW"/>
</dbReference>
<dbReference type="Gene3D" id="1.20.120.530">
    <property type="entry name" value="GntR ligand-binding domain-like"/>
    <property type="match status" value="1"/>
</dbReference>
<keyword evidence="2" id="KW-0238">DNA-binding</keyword>
<dbReference type="Gene3D" id="1.10.10.10">
    <property type="entry name" value="Winged helix-like DNA-binding domain superfamily/Winged helix DNA-binding domain"/>
    <property type="match status" value="1"/>
</dbReference>
<dbReference type="SMART" id="SM00895">
    <property type="entry name" value="FCD"/>
    <property type="match status" value="1"/>
</dbReference>
<dbReference type="Pfam" id="PF00392">
    <property type="entry name" value="GntR"/>
    <property type="match status" value="1"/>
</dbReference>
<evidence type="ECO:0000256" key="1">
    <source>
        <dbReference type="ARBA" id="ARBA00023015"/>
    </source>
</evidence>
<dbReference type="PANTHER" id="PTHR43537:SF5">
    <property type="entry name" value="UXU OPERON TRANSCRIPTIONAL REGULATOR"/>
    <property type="match status" value="1"/>
</dbReference>
<reference evidence="5" key="1">
    <citation type="submission" date="2024-07" db="EMBL/GenBank/DDBJ databases">
        <title>Halotolerant mesophilic bacterium Ornithinibacillus sp. 4-3, sp. nov., isolated from soil.</title>
        <authorList>
            <person name="Sidarenka A.V."/>
            <person name="Guliayeva D.E."/>
            <person name="Leanovich S.I."/>
            <person name="Hileuskaya K.S."/>
            <person name="Akhremchuk A.E."/>
            <person name="Sikolenko M.A."/>
            <person name="Valentovich L.N."/>
        </authorList>
    </citation>
    <scope>NUCLEOTIDE SEQUENCE</scope>
    <source>
        <strain evidence="5">4-3</strain>
    </source>
</reference>
<protein>
    <submittedName>
        <fullName evidence="5">GntR family transcriptional regulator</fullName>
    </submittedName>
</protein>
<evidence type="ECO:0000259" key="4">
    <source>
        <dbReference type="PROSITE" id="PS50949"/>
    </source>
</evidence>
<dbReference type="SUPFAM" id="SSF48008">
    <property type="entry name" value="GntR ligand-binding domain-like"/>
    <property type="match status" value="1"/>
</dbReference>
<dbReference type="EMBL" id="CP162599">
    <property type="protein sequence ID" value="XDK34533.1"/>
    <property type="molecule type" value="Genomic_DNA"/>
</dbReference>
<dbReference type="InterPro" id="IPR036390">
    <property type="entry name" value="WH_DNA-bd_sf"/>
</dbReference>
<dbReference type="AlphaFoldDB" id="A0AB39HTQ5"/>
<gene>
    <name evidence="5" type="ORF">AB4Y30_08755</name>
</gene>
<keyword evidence="3" id="KW-0804">Transcription</keyword>
<dbReference type="PANTHER" id="PTHR43537">
    <property type="entry name" value="TRANSCRIPTIONAL REGULATOR, GNTR FAMILY"/>
    <property type="match status" value="1"/>
</dbReference>
<feature type="domain" description="HTH gntR-type" evidence="4">
    <location>
        <begin position="1"/>
        <end position="66"/>
    </location>
</feature>
<proteinExistence type="predicted"/>
<dbReference type="CDD" id="cd07377">
    <property type="entry name" value="WHTH_GntR"/>
    <property type="match status" value="1"/>
</dbReference>
<evidence type="ECO:0000256" key="2">
    <source>
        <dbReference type="ARBA" id="ARBA00023125"/>
    </source>
</evidence>
<dbReference type="RefSeq" id="WP_368655203.1">
    <property type="nucleotide sequence ID" value="NZ_CP162599.1"/>
</dbReference>